<proteinExistence type="predicted"/>
<dbReference type="EMBL" id="JAWHTF010000004">
    <property type="protein sequence ID" value="MDU8886206.1"/>
    <property type="molecule type" value="Genomic_DNA"/>
</dbReference>
<reference evidence="2 3" key="1">
    <citation type="submission" date="2023-10" db="EMBL/GenBank/DDBJ databases">
        <title>Marimonas sp. nov. isolated from tidal mud flat.</title>
        <authorList>
            <person name="Jaincy N.J."/>
            <person name="Srinivasan S."/>
            <person name="Lee S.-S."/>
        </authorList>
    </citation>
    <scope>NUCLEOTIDE SEQUENCE [LARGE SCALE GENOMIC DNA]</scope>
    <source>
        <strain evidence="2 3">MJ-SS3</strain>
    </source>
</reference>
<feature type="transmembrane region" description="Helical" evidence="1">
    <location>
        <begin position="41"/>
        <end position="62"/>
    </location>
</feature>
<protein>
    <submittedName>
        <fullName evidence="2">Uncharacterized protein</fullName>
    </submittedName>
</protein>
<keyword evidence="1" id="KW-1133">Transmembrane helix</keyword>
<keyword evidence="1" id="KW-0472">Membrane</keyword>
<sequence>MMSKFKYSITILNSSVITGYLFLIVYAIIKWSEVSKGDGYGIVALILTGLLISSALIIDIIIQFIFRKIIIIYIVGACFIPIYLYIIILNS</sequence>
<feature type="transmembrane region" description="Helical" evidence="1">
    <location>
        <begin position="7"/>
        <end position="29"/>
    </location>
</feature>
<name>A0ABU3U732_9FLAO</name>
<gene>
    <name evidence="2" type="ORF">RXV94_08545</name>
</gene>
<comment type="caution">
    <text evidence="2">The sequence shown here is derived from an EMBL/GenBank/DDBJ whole genome shotgun (WGS) entry which is preliminary data.</text>
</comment>
<organism evidence="2 3">
    <name type="scientific">Gilvirhabdus luticola</name>
    <dbReference type="NCBI Taxonomy" id="3079858"/>
    <lineage>
        <taxon>Bacteria</taxon>
        <taxon>Pseudomonadati</taxon>
        <taxon>Bacteroidota</taxon>
        <taxon>Flavobacteriia</taxon>
        <taxon>Flavobacteriales</taxon>
        <taxon>Flavobacteriaceae</taxon>
        <taxon>Gilvirhabdus</taxon>
    </lineage>
</organism>
<evidence type="ECO:0000313" key="3">
    <source>
        <dbReference type="Proteomes" id="UP001268651"/>
    </source>
</evidence>
<evidence type="ECO:0000313" key="2">
    <source>
        <dbReference type="EMBL" id="MDU8886206.1"/>
    </source>
</evidence>
<feature type="transmembrane region" description="Helical" evidence="1">
    <location>
        <begin position="69"/>
        <end position="88"/>
    </location>
</feature>
<accession>A0ABU3U732</accession>
<keyword evidence="3" id="KW-1185">Reference proteome</keyword>
<dbReference type="Proteomes" id="UP001268651">
    <property type="component" value="Unassembled WGS sequence"/>
</dbReference>
<evidence type="ECO:0000256" key="1">
    <source>
        <dbReference type="SAM" id="Phobius"/>
    </source>
</evidence>
<keyword evidence="1" id="KW-0812">Transmembrane</keyword>
<dbReference type="RefSeq" id="WP_409628404.1">
    <property type="nucleotide sequence ID" value="NZ_JBEEEN010000004.1"/>
</dbReference>